<dbReference type="EMBL" id="VDFU01000005">
    <property type="protein sequence ID" value="TNC51219.1"/>
    <property type="molecule type" value="Genomic_DNA"/>
</dbReference>
<gene>
    <name evidence="2" type="ORF">FHG66_06655</name>
</gene>
<dbReference type="RefSeq" id="WP_139075961.1">
    <property type="nucleotide sequence ID" value="NZ_VDFU01000005.1"/>
</dbReference>
<accession>A0A5C4MYE7</accession>
<keyword evidence="3" id="KW-1185">Reference proteome</keyword>
<dbReference type="AlphaFoldDB" id="A0A5C4MYE7"/>
<organism evidence="2 3">
    <name type="scientific">Rubellimicrobium rubrum</name>
    <dbReference type="NCBI Taxonomy" id="2585369"/>
    <lineage>
        <taxon>Bacteria</taxon>
        <taxon>Pseudomonadati</taxon>
        <taxon>Pseudomonadota</taxon>
        <taxon>Alphaproteobacteria</taxon>
        <taxon>Rhodobacterales</taxon>
        <taxon>Roseobacteraceae</taxon>
        <taxon>Rubellimicrobium</taxon>
    </lineage>
</organism>
<evidence type="ECO:0000313" key="2">
    <source>
        <dbReference type="EMBL" id="TNC51219.1"/>
    </source>
</evidence>
<name>A0A5C4MYE7_9RHOB</name>
<keyword evidence="2" id="KW-0808">Transferase</keyword>
<dbReference type="Pfam" id="PF13302">
    <property type="entry name" value="Acetyltransf_3"/>
    <property type="match status" value="1"/>
</dbReference>
<dbReference type="OrthoDB" id="9804153at2"/>
<protein>
    <submittedName>
        <fullName evidence="2">GNAT family N-acetyltransferase</fullName>
    </submittedName>
</protein>
<dbReference type="PANTHER" id="PTHR43328">
    <property type="entry name" value="ACETYLTRANSFERASE-RELATED"/>
    <property type="match status" value="1"/>
</dbReference>
<evidence type="ECO:0000259" key="1">
    <source>
        <dbReference type="Pfam" id="PF13302"/>
    </source>
</evidence>
<dbReference type="PANTHER" id="PTHR43328:SF1">
    <property type="entry name" value="N-ACETYLTRANSFERASE DOMAIN-CONTAINING PROTEIN"/>
    <property type="match status" value="1"/>
</dbReference>
<dbReference type="InterPro" id="IPR000182">
    <property type="entry name" value="GNAT_dom"/>
</dbReference>
<dbReference type="InterPro" id="IPR016181">
    <property type="entry name" value="Acyl_CoA_acyltransferase"/>
</dbReference>
<dbReference type="Gene3D" id="3.40.630.30">
    <property type="match status" value="1"/>
</dbReference>
<dbReference type="GO" id="GO:0016747">
    <property type="term" value="F:acyltransferase activity, transferring groups other than amino-acyl groups"/>
    <property type="evidence" value="ECO:0007669"/>
    <property type="project" value="InterPro"/>
</dbReference>
<sequence>MLESVVKAQVDPVTPQPVIPAGRFILRPMQKSDAGLIAHYAGDKRVACNTRSIPHPFPPGAAEAMTSRAAQPSRTEDVWVLDGSAHGLGEVLGLVYLTRMERRQSEITFWIAPPFWNTGLASEAVGALIAANPHGDEVIFAEVFQDNPGSARVLTHNGFDYLGDAESFSVARGINVPTWTYALSLKR</sequence>
<comment type="caution">
    <text evidence="2">The sequence shown here is derived from an EMBL/GenBank/DDBJ whole genome shotgun (WGS) entry which is preliminary data.</text>
</comment>
<dbReference type="SUPFAM" id="SSF55729">
    <property type="entry name" value="Acyl-CoA N-acyltransferases (Nat)"/>
    <property type="match status" value="1"/>
</dbReference>
<feature type="domain" description="N-acetyltransferase" evidence="1">
    <location>
        <begin position="23"/>
        <end position="159"/>
    </location>
</feature>
<proteinExistence type="predicted"/>
<reference evidence="2 3" key="1">
    <citation type="submission" date="2019-06" db="EMBL/GenBank/DDBJ databases">
        <title>YIM 131921 draft genome.</title>
        <authorList>
            <person name="Jiang L."/>
        </authorList>
    </citation>
    <scope>NUCLEOTIDE SEQUENCE [LARGE SCALE GENOMIC DNA]</scope>
    <source>
        <strain evidence="2 3">YIM 131921</strain>
    </source>
</reference>
<evidence type="ECO:0000313" key="3">
    <source>
        <dbReference type="Proteomes" id="UP000305887"/>
    </source>
</evidence>
<dbReference type="Proteomes" id="UP000305887">
    <property type="component" value="Unassembled WGS sequence"/>
</dbReference>